<dbReference type="Pfam" id="PF13177">
    <property type="entry name" value="DNA_pol3_delta2"/>
    <property type="match status" value="1"/>
</dbReference>
<organism evidence="4 5">
    <name type="scientific">Psychrosphaera algicola</name>
    <dbReference type="NCBI Taxonomy" id="3023714"/>
    <lineage>
        <taxon>Bacteria</taxon>
        <taxon>Pseudomonadati</taxon>
        <taxon>Pseudomonadota</taxon>
        <taxon>Gammaproteobacteria</taxon>
        <taxon>Alteromonadales</taxon>
        <taxon>Pseudoalteromonadaceae</taxon>
        <taxon>Psychrosphaera</taxon>
    </lineage>
</organism>
<keyword evidence="2" id="KW-0239">DNA-directed DNA polymerase</keyword>
<dbReference type="PANTHER" id="PTHR11669:SF8">
    <property type="entry name" value="DNA POLYMERASE III SUBUNIT DELTA"/>
    <property type="match status" value="1"/>
</dbReference>
<reference evidence="4 5" key="1">
    <citation type="submission" date="2023-01" db="EMBL/GenBank/DDBJ databases">
        <title>Psychrosphaera sp. nov., isolated from marine algae.</title>
        <authorList>
            <person name="Bayburt H."/>
            <person name="Choi B.J."/>
            <person name="Kim J.M."/>
            <person name="Choi D.G."/>
            <person name="Jeon C.O."/>
        </authorList>
    </citation>
    <scope>NUCLEOTIDE SEQUENCE [LARGE SCALE GENOMIC DNA]</scope>
    <source>
        <strain evidence="4 5">G1-22</strain>
    </source>
</reference>
<dbReference type="RefSeq" id="WP_272182406.1">
    <property type="nucleotide sequence ID" value="NZ_JAQOMS010000002.1"/>
</dbReference>
<comment type="caution">
    <text evidence="4">The sequence shown here is derived from an EMBL/GenBank/DDBJ whole genome shotgun (WGS) entry which is preliminary data.</text>
</comment>
<dbReference type="EC" id="2.7.7.7" evidence="1"/>
<dbReference type="PANTHER" id="PTHR11669">
    <property type="entry name" value="REPLICATION FACTOR C / DNA POLYMERASE III GAMMA-TAU SUBUNIT"/>
    <property type="match status" value="1"/>
</dbReference>
<dbReference type="InterPro" id="IPR050238">
    <property type="entry name" value="DNA_Rep/Repair_Clamp_Loader"/>
</dbReference>
<evidence type="ECO:0000256" key="1">
    <source>
        <dbReference type="ARBA" id="ARBA00012417"/>
    </source>
</evidence>
<evidence type="ECO:0000256" key="2">
    <source>
        <dbReference type="ARBA" id="ARBA00022932"/>
    </source>
</evidence>
<dbReference type="Gene3D" id="3.40.50.300">
    <property type="entry name" value="P-loop containing nucleotide triphosphate hydrolases"/>
    <property type="match status" value="1"/>
</dbReference>
<protein>
    <recommendedName>
        <fullName evidence="1">DNA-directed DNA polymerase</fullName>
        <ecNumber evidence="1">2.7.7.7</ecNumber>
    </recommendedName>
</protein>
<name>A0ABT5FJP7_9GAMM</name>
<keyword evidence="5" id="KW-1185">Reference proteome</keyword>
<dbReference type="SUPFAM" id="SSF52540">
    <property type="entry name" value="P-loop containing nucleoside triphosphate hydrolases"/>
    <property type="match status" value="1"/>
</dbReference>
<comment type="catalytic activity">
    <reaction evidence="3">
        <text>DNA(n) + a 2'-deoxyribonucleoside 5'-triphosphate = DNA(n+1) + diphosphate</text>
        <dbReference type="Rhea" id="RHEA:22508"/>
        <dbReference type="Rhea" id="RHEA-COMP:17339"/>
        <dbReference type="Rhea" id="RHEA-COMP:17340"/>
        <dbReference type="ChEBI" id="CHEBI:33019"/>
        <dbReference type="ChEBI" id="CHEBI:61560"/>
        <dbReference type="ChEBI" id="CHEBI:173112"/>
        <dbReference type="EC" id="2.7.7.7"/>
    </reaction>
</comment>
<dbReference type="Proteomes" id="UP001528411">
    <property type="component" value="Unassembled WGS sequence"/>
</dbReference>
<dbReference type="EMBL" id="JAQOMS010000002">
    <property type="protein sequence ID" value="MDC2891417.1"/>
    <property type="molecule type" value="Genomic_DNA"/>
</dbReference>
<dbReference type="InterPro" id="IPR027417">
    <property type="entry name" value="P-loop_NTPase"/>
</dbReference>
<evidence type="ECO:0000313" key="5">
    <source>
        <dbReference type="Proteomes" id="UP001528411"/>
    </source>
</evidence>
<proteinExistence type="predicted"/>
<gene>
    <name evidence="4" type="ORF">PN838_25185</name>
</gene>
<evidence type="ECO:0000313" key="4">
    <source>
        <dbReference type="EMBL" id="MDC2891417.1"/>
    </source>
</evidence>
<keyword evidence="2" id="KW-0548">Nucleotidyltransferase</keyword>
<accession>A0ABT5FJP7</accession>
<keyword evidence="2" id="KW-0808">Transferase</keyword>
<evidence type="ECO:0000256" key="3">
    <source>
        <dbReference type="ARBA" id="ARBA00049244"/>
    </source>
</evidence>
<sequence>MVKESKLMNLKQLALQPQQLAHAHIIEGADLPKVVESCLQFTALMLCSKRPLSSDTPCGQCQSCKLFAANNHPDLLSIGQEGLSVGVDEVRSIATFFSQKPHIAGRQIVLIYNADKMTESAANAVLKTLEEPTDNSFILLMSENRHNQVATILSRCQVWAIDIDQNTDLKVKFSDIPDYVVGYAAGVESKLERWREDGDIEHFTAMYQIFIRWLKGQATADEFVEVSGKHAELNTFLLYLIERRIRQLMLKNVGQKAIDGHTKLTQYRLSRKEFHNLGAQVALITFIQELEYLIR</sequence>